<keyword evidence="2" id="KW-1185">Reference proteome</keyword>
<dbReference type="EMBL" id="CM023486">
    <property type="protein sequence ID" value="KAH6927312.1"/>
    <property type="molecule type" value="Genomic_DNA"/>
</dbReference>
<accession>A0ACB7RZS5</accession>
<reference evidence="1" key="1">
    <citation type="submission" date="2020-05" db="EMBL/GenBank/DDBJ databases">
        <title>Large-scale comparative analyses of tick genomes elucidate their genetic diversity and vector capacities.</title>
        <authorList>
            <person name="Jia N."/>
            <person name="Wang J."/>
            <person name="Shi W."/>
            <person name="Du L."/>
            <person name="Sun Y."/>
            <person name="Zhan W."/>
            <person name="Jiang J."/>
            <person name="Wang Q."/>
            <person name="Zhang B."/>
            <person name="Ji P."/>
            <person name="Sakyi L.B."/>
            <person name="Cui X."/>
            <person name="Yuan T."/>
            <person name="Jiang B."/>
            <person name="Yang W."/>
            <person name="Lam T.T.-Y."/>
            <person name="Chang Q."/>
            <person name="Ding S."/>
            <person name="Wang X."/>
            <person name="Zhu J."/>
            <person name="Ruan X."/>
            <person name="Zhao L."/>
            <person name="Wei J."/>
            <person name="Que T."/>
            <person name="Du C."/>
            <person name="Cheng J."/>
            <person name="Dai P."/>
            <person name="Han X."/>
            <person name="Huang E."/>
            <person name="Gao Y."/>
            <person name="Liu J."/>
            <person name="Shao H."/>
            <person name="Ye R."/>
            <person name="Li L."/>
            <person name="Wei W."/>
            <person name="Wang X."/>
            <person name="Wang C."/>
            <person name="Yang T."/>
            <person name="Huo Q."/>
            <person name="Li W."/>
            <person name="Guo W."/>
            <person name="Chen H."/>
            <person name="Zhou L."/>
            <person name="Ni X."/>
            <person name="Tian J."/>
            <person name="Zhou Y."/>
            <person name="Sheng Y."/>
            <person name="Liu T."/>
            <person name="Pan Y."/>
            <person name="Xia L."/>
            <person name="Li J."/>
            <person name="Zhao F."/>
            <person name="Cao W."/>
        </authorList>
    </citation>
    <scope>NUCLEOTIDE SEQUENCE</scope>
    <source>
        <strain evidence="1">Hyas-2018</strain>
    </source>
</reference>
<gene>
    <name evidence="1" type="ORF">HPB50_001611</name>
</gene>
<evidence type="ECO:0000313" key="1">
    <source>
        <dbReference type="EMBL" id="KAH6927312.1"/>
    </source>
</evidence>
<comment type="caution">
    <text evidence="1">The sequence shown here is derived from an EMBL/GenBank/DDBJ whole genome shotgun (WGS) entry which is preliminary data.</text>
</comment>
<name>A0ACB7RZS5_HYAAI</name>
<evidence type="ECO:0000313" key="2">
    <source>
        <dbReference type="Proteomes" id="UP000821845"/>
    </source>
</evidence>
<sequence length="734" mass="82312">MDKIGRLALPACALCCLIFAVTKCEAQSIDFKREAAGRLLSITNTTVELIGPWIYIARYIIYLMAKEPVRPDFFYDFLEQRTQPTFKNLINQVRIHQPYIYQLFQVILVLTNITAVVSISILGLRSVGTCGASTCQDVTINYRLLFHTYTASALIICGFVIVGGVFVITCDYRINTGVDLLGIFVHGYRDSLLKFLLTDVVNTSEASFKRMVDGLEGHRTMLVSSVFNETVQNQQSWKMKLDVIRALEDSTLFQRRALTLDITDLINKVRGQLYIFTHEVENIKVGVENMTSILLTPGKNLLYIPSIQKVVTWSIMSFVVFLSVSMGGMMTGFILGYANHDDHASPLERNTLSNIGGYFLVLTSYCMLFGVTGMLFFSGVFMLLGSIGDLYLCRATRGYERSNVAQLKDLAVSLVMNATVNRYHVLKLLRYSTIEKHCVEHQGIAGLAGIHPSAIQTAFDNIVLTQYDLANHFSINIDKLIDALKNRSTELKKFDNYTNDLKMLTIKEELDFAKKVASDTVSFKKVVYKAFQDYSLVKCDAIKNDLLSYIDMAFQDYSLVKCDAIKNDLLSYIDMFDKIGSCRNILNVFEESFRILCNGMLDYVNGFWLAMLILVGVFDYAIYISIVASKYLFTMTTYTYEGEPVPSGLGTVTADQKLRQEAAEKRMSREPDAVMKDDSQATSAQPSSADKSTSVQAGSQPSQTATVVSQLSQIKPVAVKPPAWHTDELAPEFR</sequence>
<dbReference type="Proteomes" id="UP000821845">
    <property type="component" value="Chromosome 6"/>
</dbReference>
<protein>
    <submittedName>
        <fullName evidence="1">Uncharacterized protein</fullName>
    </submittedName>
</protein>
<organism evidence="1 2">
    <name type="scientific">Hyalomma asiaticum</name>
    <name type="common">Tick</name>
    <dbReference type="NCBI Taxonomy" id="266040"/>
    <lineage>
        <taxon>Eukaryota</taxon>
        <taxon>Metazoa</taxon>
        <taxon>Ecdysozoa</taxon>
        <taxon>Arthropoda</taxon>
        <taxon>Chelicerata</taxon>
        <taxon>Arachnida</taxon>
        <taxon>Acari</taxon>
        <taxon>Parasitiformes</taxon>
        <taxon>Ixodida</taxon>
        <taxon>Ixodoidea</taxon>
        <taxon>Ixodidae</taxon>
        <taxon>Hyalomminae</taxon>
        <taxon>Hyalomma</taxon>
    </lineage>
</organism>
<proteinExistence type="predicted"/>